<dbReference type="Proteomes" id="UP001597018">
    <property type="component" value="Unassembled WGS sequence"/>
</dbReference>
<keyword evidence="3" id="KW-0963">Cytoplasm</keyword>
<evidence type="ECO:0000313" key="5">
    <source>
        <dbReference type="EMBL" id="MFD0922190.1"/>
    </source>
</evidence>
<keyword evidence="6" id="KW-1185">Reference proteome</keyword>
<comment type="subcellular location">
    <subcellularLocation>
        <location evidence="1">Cytoplasm</location>
    </subcellularLocation>
</comment>
<dbReference type="Pfam" id="PF14011">
    <property type="entry name" value="ESX-1_EspG"/>
    <property type="match status" value="1"/>
</dbReference>
<comment type="similarity">
    <text evidence="2">Belongs to the EspG family.</text>
</comment>
<keyword evidence="4" id="KW-0143">Chaperone</keyword>
<protein>
    <submittedName>
        <fullName evidence="5">ESX secretion-associated protein EspG</fullName>
    </submittedName>
</protein>
<organism evidence="5 6">
    <name type="scientific">Saccharopolyspora rosea</name>
    <dbReference type="NCBI Taxonomy" id="524884"/>
    <lineage>
        <taxon>Bacteria</taxon>
        <taxon>Bacillati</taxon>
        <taxon>Actinomycetota</taxon>
        <taxon>Actinomycetes</taxon>
        <taxon>Pseudonocardiales</taxon>
        <taxon>Pseudonocardiaceae</taxon>
        <taxon>Saccharopolyspora</taxon>
    </lineage>
</organism>
<dbReference type="InterPro" id="IPR025734">
    <property type="entry name" value="EspG"/>
</dbReference>
<dbReference type="EMBL" id="JBHTIW010000019">
    <property type="protein sequence ID" value="MFD0922190.1"/>
    <property type="molecule type" value="Genomic_DNA"/>
</dbReference>
<comment type="caution">
    <text evidence="5">The sequence shown here is derived from an EMBL/GenBank/DDBJ whole genome shotgun (WGS) entry which is preliminary data.</text>
</comment>
<evidence type="ECO:0000313" key="6">
    <source>
        <dbReference type="Proteomes" id="UP001597018"/>
    </source>
</evidence>
<sequence length="276" mass="29193">MRPGAEADPVTLSVAEFDVLCEAANLADRRHIVLDVPSPGATFTERARIVADVWAGLRARHLAEPGGDRVDAELGDLLALLDRPRRSIDVRIWADRPIRALAATADGEGALLSIVDGDAVELTPVRASSLAEAAVSVAGDVAAGPGRAVSLPNEVLREASDAAGPNDPHGFVDELRELGVPADDAAEVVRMSDGMGVRGQFGAEFRPQRGGHADRAPRVVGFHDTPAGRYLHVVRTSGDGRRWSTLAPADNQRIAEYVRELLTELADGELASPFGV</sequence>
<gene>
    <name evidence="5" type="ORF">ACFQ16_20800</name>
</gene>
<name>A0ABW3FZ75_9PSEU</name>
<dbReference type="RefSeq" id="WP_263249027.1">
    <property type="nucleotide sequence ID" value="NZ_BAABLT010000004.1"/>
</dbReference>
<proteinExistence type="inferred from homology"/>
<accession>A0ABW3FZ75</accession>
<evidence type="ECO:0000256" key="1">
    <source>
        <dbReference type="ARBA" id="ARBA00004496"/>
    </source>
</evidence>
<evidence type="ECO:0000256" key="2">
    <source>
        <dbReference type="ARBA" id="ARBA00006411"/>
    </source>
</evidence>
<reference evidence="6" key="1">
    <citation type="journal article" date="2019" name="Int. J. Syst. Evol. Microbiol.">
        <title>The Global Catalogue of Microorganisms (GCM) 10K type strain sequencing project: providing services to taxonomists for standard genome sequencing and annotation.</title>
        <authorList>
            <consortium name="The Broad Institute Genomics Platform"/>
            <consortium name="The Broad Institute Genome Sequencing Center for Infectious Disease"/>
            <person name="Wu L."/>
            <person name="Ma J."/>
        </authorList>
    </citation>
    <scope>NUCLEOTIDE SEQUENCE [LARGE SCALE GENOMIC DNA]</scope>
    <source>
        <strain evidence="6">CCUG 56401</strain>
    </source>
</reference>
<evidence type="ECO:0000256" key="3">
    <source>
        <dbReference type="ARBA" id="ARBA00022490"/>
    </source>
</evidence>
<evidence type="ECO:0000256" key="4">
    <source>
        <dbReference type="ARBA" id="ARBA00023186"/>
    </source>
</evidence>